<comment type="caution">
    <text evidence="1">The sequence shown here is derived from an EMBL/GenBank/DDBJ whole genome shotgun (WGS) entry which is preliminary data.</text>
</comment>
<accession>A0ABS7C7K7</accession>
<name>A0ABS7C7K7_9BACL</name>
<keyword evidence="2" id="KW-1185">Reference proteome</keyword>
<reference evidence="1 2" key="1">
    <citation type="submission" date="2021-07" db="EMBL/GenBank/DDBJ databases">
        <title>Paenibacillus radiodurans sp. nov., isolated from the southeastern edge of Tengger Desert.</title>
        <authorList>
            <person name="Zhang G."/>
        </authorList>
    </citation>
    <scope>NUCLEOTIDE SEQUENCE [LARGE SCALE GENOMIC DNA]</scope>
    <source>
        <strain evidence="1 2">CCM 7311</strain>
    </source>
</reference>
<dbReference type="EMBL" id="JAHZIK010000694">
    <property type="protein sequence ID" value="MBW7456896.1"/>
    <property type="molecule type" value="Genomic_DNA"/>
</dbReference>
<feature type="non-terminal residue" evidence="1">
    <location>
        <position position="1"/>
    </location>
</feature>
<evidence type="ECO:0000313" key="1">
    <source>
        <dbReference type="EMBL" id="MBW7456896.1"/>
    </source>
</evidence>
<sequence>IAHRGRVNYTRVSSSSAQVLATLVPPFSPLESVGAPPERASLPVSHTDIPLAISNKTGQGGSLYFPFSLSALINEYKLGEHYQLLKNAIDMTLGQGRFIEVTPIQGLQVTLFENNNKLLIHLVNGVGRRPLAHSVPLLDLEVKLGVSDSPAKEVKSLISGQTLRCISDQERLTITLPRLDVWECIMVELE</sequence>
<dbReference type="Proteomes" id="UP001519887">
    <property type="component" value="Unassembled WGS sequence"/>
</dbReference>
<organism evidence="1 2">
    <name type="scientific">Paenibacillus sepulcri</name>
    <dbReference type="NCBI Taxonomy" id="359917"/>
    <lineage>
        <taxon>Bacteria</taxon>
        <taxon>Bacillati</taxon>
        <taxon>Bacillota</taxon>
        <taxon>Bacilli</taxon>
        <taxon>Bacillales</taxon>
        <taxon>Paenibacillaceae</taxon>
        <taxon>Paenibacillus</taxon>
    </lineage>
</organism>
<protein>
    <submittedName>
        <fullName evidence="1">Uncharacterized protein</fullName>
    </submittedName>
</protein>
<gene>
    <name evidence="1" type="ORF">K0U00_22940</name>
</gene>
<proteinExistence type="predicted"/>
<evidence type="ECO:0000313" key="2">
    <source>
        <dbReference type="Proteomes" id="UP001519887"/>
    </source>
</evidence>